<dbReference type="InterPro" id="IPR003689">
    <property type="entry name" value="ZIP"/>
</dbReference>
<feature type="compositionally biased region" description="Polar residues" evidence="5">
    <location>
        <begin position="612"/>
        <end position="621"/>
    </location>
</feature>
<name>A0ABM0JHU8_APLCA</name>
<keyword evidence="7" id="KW-1185">Reference proteome</keyword>
<feature type="compositionally biased region" description="Polar residues" evidence="5">
    <location>
        <begin position="487"/>
        <end position="496"/>
    </location>
</feature>
<protein>
    <submittedName>
        <fullName evidence="8">PAX-interacting protein 1</fullName>
    </submittedName>
</protein>
<dbReference type="RefSeq" id="XP_005093991.1">
    <property type="nucleotide sequence ID" value="XM_005093934.3"/>
</dbReference>
<keyword evidence="4 6" id="KW-0472">Membrane</keyword>
<proteinExistence type="predicted"/>
<feature type="region of interest" description="Disordered" evidence="5">
    <location>
        <begin position="186"/>
        <end position="250"/>
    </location>
</feature>
<keyword evidence="3 6" id="KW-1133">Transmembrane helix</keyword>
<dbReference type="Proteomes" id="UP000694888">
    <property type="component" value="Unplaced"/>
</dbReference>
<feature type="transmembrane region" description="Helical" evidence="6">
    <location>
        <begin position="755"/>
        <end position="779"/>
    </location>
</feature>
<evidence type="ECO:0000313" key="8">
    <source>
        <dbReference type="RefSeq" id="XP_005093991.1"/>
    </source>
</evidence>
<comment type="subcellular location">
    <subcellularLocation>
        <location evidence="1">Membrane</location>
        <topology evidence="1">Multi-pass membrane protein</topology>
    </subcellularLocation>
</comment>
<feature type="compositionally biased region" description="Low complexity" evidence="5">
    <location>
        <begin position="445"/>
        <end position="463"/>
    </location>
</feature>
<feature type="compositionally biased region" description="Pro residues" evidence="5">
    <location>
        <begin position="392"/>
        <end position="401"/>
    </location>
</feature>
<dbReference type="Pfam" id="PF02535">
    <property type="entry name" value="Zip"/>
    <property type="match status" value="2"/>
</dbReference>
<dbReference type="PANTHER" id="PTHR11040:SF219">
    <property type="entry name" value="ZRT (ZRT), IRT- (IRT-) LIKE PROTEIN TRANSPORTER"/>
    <property type="match status" value="1"/>
</dbReference>
<keyword evidence="2 6" id="KW-0812">Transmembrane</keyword>
<evidence type="ECO:0000256" key="6">
    <source>
        <dbReference type="SAM" id="Phobius"/>
    </source>
</evidence>
<feature type="region of interest" description="Disordered" evidence="5">
    <location>
        <begin position="350"/>
        <end position="369"/>
    </location>
</feature>
<organism evidence="7 8">
    <name type="scientific">Aplysia californica</name>
    <name type="common">California sea hare</name>
    <dbReference type="NCBI Taxonomy" id="6500"/>
    <lineage>
        <taxon>Eukaryota</taxon>
        <taxon>Metazoa</taxon>
        <taxon>Spiralia</taxon>
        <taxon>Lophotrochozoa</taxon>
        <taxon>Mollusca</taxon>
        <taxon>Gastropoda</taxon>
        <taxon>Heterobranchia</taxon>
        <taxon>Euthyneura</taxon>
        <taxon>Tectipleura</taxon>
        <taxon>Aplysiida</taxon>
        <taxon>Aplysioidea</taxon>
        <taxon>Aplysiidae</taxon>
        <taxon>Aplysia</taxon>
    </lineage>
</organism>
<feature type="transmembrane region" description="Helical" evidence="6">
    <location>
        <begin position="722"/>
        <end position="743"/>
    </location>
</feature>
<feature type="compositionally biased region" description="Acidic residues" evidence="5">
    <location>
        <begin position="234"/>
        <end position="250"/>
    </location>
</feature>
<evidence type="ECO:0000256" key="4">
    <source>
        <dbReference type="ARBA" id="ARBA00023136"/>
    </source>
</evidence>
<dbReference type="PANTHER" id="PTHR11040">
    <property type="entry name" value="ZINC/IRON TRANSPORTER"/>
    <property type="match status" value="1"/>
</dbReference>
<reference evidence="8" key="1">
    <citation type="submission" date="2025-08" db="UniProtKB">
        <authorList>
            <consortium name="RefSeq"/>
        </authorList>
    </citation>
    <scope>IDENTIFICATION</scope>
</reference>
<sequence length="842" mass="94052">MSLFRNKFLFSMNTTTTTTALAAITINPKLVATPHPPPPALPAAPAITTASAATTESIAVISMRQEAMDVVVAKIISLLLLTILSVLCGLLPLRLLIHTPHLFSRNRNSVDYFLCGLRLFSGGIYLATCFLHLLPDTREKMAAVMLNMGSRTTYAVPELLVISGFYAVVFVEQIIQTLYVKAQQYDSRRKTKRPRKQTEPRRSNQVFRSTLDEDNVDNSTGHDHHDQKPFRDNNDDDDDDDEDDDDNVLIDDEDDLSFEDGASDNNSIDSITKVKLDLEEEILEEDRCKGNNSKLILQRAPVAQHLSNSRLPPPHYHQLHPKTKPVVTENAFPVMKSFSTFPQPKFPNCTTAAETRPYQNSGPPIIPAHAHFQKHNPLHQQQPPSQRNMPSQKPPFQPEPQPKLGMSQDNGTPPVLPPKQSQHHGRALCPQQQQQQQEQQHKSISHQVTPPSSTSSPKQQTSSFQKQEEHSSTTSGKVCHQKHGSDSKTAFSHPSHTPCQLVNEVQTQFGSGILHQESAQQSQKSQQHLHQQQEQQHNKQQQSQQQQEQQQQQPETNHQSLQDESPPQRRSNGPRYPNIHAELEDDSDGDSDVCVPRSTCHVSVCVEGLRHGNSSELSRNPSESKRDKDADSGVFSTRREFEVHEVDGRRVNRISSREVSFDRISESTAALQEIQVKQVVDELSRNPDSSKAHFRSIIFILALSFHGIFEGMALGLQSMKSSVWALCFAIIVHRCVLAFKLGMDLCRGEEKQGTAFLCIGTFTLISTLGIIIGILISSGASLYDDVSVPEALLQSLATGTIFYIVFFDILFKDLEGKDDLKRVSCSFVGFSLMAIVFAVTRS</sequence>
<feature type="transmembrane region" description="Helical" evidence="6">
    <location>
        <begin position="154"/>
        <end position="180"/>
    </location>
</feature>
<feature type="compositionally biased region" description="Polar residues" evidence="5">
    <location>
        <begin position="378"/>
        <end position="389"/>
    </location>
</feature>
<evidence type="ECO:0000256" key="1">
    <source>
        <dbReference type="ARBA" id="ARBA00004141"/>
    </source>
</evidence>
<feature type="compositionally biased region" description="Low complexity" evidence="5">
    <location>
        <begin position="515"/>
        <end position="560"/>
    </location>
</feature>
<accession>A0ABM0JHU8</accession>
<feature type="transmembrane region" description="Helical" evidence="6">
    <location>
        <begin position="791"/>
        <end position="811"/>
    </location>
</feature>
<feature type="transmembrane region" description="Helical" evidence="6">
    <location>
        <begin position="71"/>
        <end position="91"/>
    </location>
</feature>
<evidence type="ECO:0000256" key="5">
    <source>
        <dbReference type="SAM" id="MobiDB-lite"/>
    </source>
</evidence>
<evidence type="ECO:0000256" key="3">
    <source>
        <dbReference type="ARBA" id="ARBA00022989"/>
    </source>
</evidence>
<feature type="compositionally biased region" description="Basic and acidic residues" evidence="5">
    <location>
        <begin position="220"/>
        <end position="233"/>
    </location>
</feature>
<feature type="compositionally biased region" description="Basic and acidic residues" evidence="5">
    <location>
        <begin position="622"/>
        <end position="633"/>
    </location>
</feature>
<feature type="transmembrane region" description="Helical" evidence="6">
    <location>
        <begin position="823"/>
        <end position="840"/>
    </location>
</feature>
<feature type="region of interest" description="Disordered" evidence="5">
    <location>
        <begin position="376"/>
        <end position="496"/>
    </location>
</feature>
<feature type="compositionally biased region" description="Polar residues" evidence="5">
    <location>
        <begin position="562"/>
        <end position="571"/>
    </location>
</feature>
<feature type="compositionally biased region" description="Polar residues" evidence="5">
    <location>
        <begin position="350"/>
        <end position="362"/>
    </location>
</feature>
<evidence type="ECO:0000313" key="7">
    <source>
        <dbReference type="Proteomes" id="UP000694888"/>
    </source>
</evidence>
<gene>
    <name evidence="8" type="primary">LOC101851395</name>
</gene>
<dbReference type="GeneID" id="101851395"/>
<feature type="region of interest" description="Disordered" evidence="5">
    <location>
        <begin position="515"/>
        <end position="592"/>
    </location>
</feature>
<evidence type="ECO:0000256" key="2">
    <source>
        <dbReference type="ARBA" id="ARBA00022692"/>
    </source>
</evidence>
<feature type="transmembrane region" description="Helical" evidence="6">
    <location>
        <begin position="112"/>
        <end position="134"/>
    </location>
</feature>
<feature type="region of interest" description="Disordered" evidence="5">
    <location>
        <begin position="611"/>
        <end position="633"/>
    </location>
</feature>